<accession>A0A1E7XC94</accession>
<evidence type="ECO:0000313" key="1">
    <source>
        <dbReference type="EMBL" id="OFA10746.1"/>
    </source>
</evidence>
<evidence type="ECO:0000313" key="2">
    <source>
        <dbReference type="Proteomes" id="UP000177010"/>
    </source>
</evidence>
<dbReference type="STRING" id="481719.LASUN_12960"/>
<protein>
    <recommendedName>
        <fullName evidence="3">LysM domain-containing protein</fullName>
    </recommendedName>
</protein>
<dbReference type="EMBL" id="MIQE01000012">
    <property type="protein sequence ID" value="OFA10746.1"/>
    <property type="molecule type" value="Genomic_DNA"/>
</dbReference>
<sequence length="316" mass="35842">MATKKKMTAEQKLDSEIAKYKKAVTSYRDKYNNAKTKQASFVKKANDAKDDKTKQFMTTIANSWKRAKDGYKAGYDRNNTKLQSLTKKKTKFDKEKVKRNLAKVSADIAEHGKKVDAGENEGKIAVYRTDGQSTDVVYLATTGGESDDTTSDISTWARDEGAPAHNYARVSGKNVTTSGIITGATDHESREKFNKLLQWHSRHYELTYKGKIYYKHLMISDIGRTYDDYDTNIKFNLTMQFSYPVKVTTEAGTKKTNKTTKSTKTVQGNRNKTYKSLTVKRGMTYWQLSKTYGKSVAWLEKVNGKSLIAGKKIRVR</sequence>
<dbReference type="AlphaFoldDB" id="A0A1E7XC94"/>
<dbReference type="Proteomes" id="UP000177010">
    <property type="component" value="Unassembled WGS sequence"/>
</dbReference>
<evidence type="ECO:0008006" key="3">
    <source>
        <dbReference type="Google" id="ProtNLM"/>
    </source>
</evidence>
<proteinExistence type="predicted"/>
<organism evidence="1 2">
    <name type="scientific">Lentilactobacillus sunkii</name>
    <dbReference type="NCBI Taxonomy" id="481719"/>
    <lineage>
        <taxon>Bacteria</taxon>
        <taxon>Bacillati</taxon>
        <taxon>Bacillota</taxon>
        <taxon>Bacilli</taxon>
        <taxon>Lactobacillales</taxon>
        <taxon>Lactobacillaceae</taxon>
        <taxon>Lentilactobacillus</taxon>
    </lineage>
</organism>
<dbReference type="RefSeq" id="WP_070367823.1">
    <property type="nucleotide sequence ID" value="NZ_JAZHVW010000002.1"/>
</dbReference>
<reference evidence="1 2" key="1">
    <citation type="submission" date="2016-09" db="EMBL/GenBank/DDBJ databases">
        <title>Genome Sequence of Lactobacillus sunkii Strain CG01.</title>
        <authorList>
            <person name="Poehlein A."/>
            <person name="Gabris C."/>
            <person name="Bengelsdorf F.R."/>
            <person name="Duerre P."/>
            <person name="Daniel R."/>
        </authorList>
    </citation>
    <scope>NUCLEOTIDE SEQUENCE [LARGE SCALE GENOMIC DNA]</scope>
    <source>
        <strain evidence="1 2">CG_D</strain>
    </source>
</reference>
<gene>
    <name evidence="1" type="ORF">LASUN_12960</name>
</gene>
<comment type="caution">
    <text evidence="1">The sequence shown here is derived from an EMBL/GenBank/DDBJ whole genome shotgun (WGS) entry which is preliminary data.</text>
</comment>
<name>A0A1E7XC94_9LACO</name>